<dbReference type="Proteomes" id="UP000708208">
    <property type="component" value="Unassembled WGS sequence"/>
</dbReference>
<accession>A0A8J2JKN4</accession>
<comment type="caution">
    <text evidence="1">The sequence shown here is derived from an EMBL/GenBank/DDBJ whole genome shotgun (WGS) entry which is preliminary data.</text>
</comment>
<keyword evidence="2" id="KW-1185">Reference proteome</keyword>
<evidence type="ECO:0000313" key="1">
    <source>
        <dbReference type="EMBL" id="CAG7716009.1"/>
    </source>
</evidence>
<dbReference type="AlphaFoldDB" id="A0A8J2JKN4"/>
<name>A0A8J2JKN4_9HEXA</name>
<protein>
    <submittedName>
        <fullName evidence="1">Uncharacterized protein</fullName>
    </submittedName>
</protein>
<organism evidence="1 2">
    <name type="scientific">Allacma fusca</name>
    <dbReference type="NCBI Taxonomy" id="39272"/>
    <lineage>
        <taxon>Eukaryota</taxon>
        <taxon>Metazoa</taxon>
        <taxon>Ecdysozoa</taxon>
        <taxon>Arthropoda</taxon>
        <taxon>Hexapoda</taxon>
        <taxon>Collembola</taxon>
        <taxon>Symphypleona</taxon>
        <taxon>Sminthuridae</taxon>
        <taxon>Allacma</taxon>
    </lineage>
</organism>
<gene>
    <name evidence="1" type="ORF">AFUS01_LOCUS5542</name>
</gene>
<dbReference type="EMBL" id="CAJVCH010035337">
    <property type="protein sequence ID" value="CAG7716009.1"/>
    <property type="molecule type" value="Genomic_DNA"/>
</dbReference>
<evidence type="ECO:0000313" key="2">
    <source>
        <dbReference type="Proteomes" id="UP000708208"/>
    </source>
</evidence>
<reference evidence="1" key="1">
    <citation type="submission" date="2021-06" db="EMBL/GenBank/DDBJ databases">
        <authorList>
            <person name="Hodson N. C."/>
            <person name="Mongue J. A."/>
            <person name="Jaron S. K."/>
        </authorList>
    </citation>
    <scope>NUCLEOTIDE SEQUENCE</scope>
</reference>
<proteinExistence type="predicted"/>
<sequence length="247" mass="28321">MEKDRDFENIQKWYTPADLEEGLAFEYLCEVVKNIFMGIEEGVKLSELTEFLQLSGFTLDMVRAVRFFTLQHFLFHLDNILEVRGKKIDGRIFYFAFIKETLRRESRKLVDISDEKLSSGRVYHRSSFPASYSKVLNLHRDIISATVTLTAPSVVPPSSNPNPFKTDLMRDKTSSNLVSERPLRNQNDTVAAVPSSALSRPETVQKILRTHVFGPPDSRSARYRIPSVRSSFYKGETIQKATTTYLN</sequence>